<sequence>MFLSNIDQAVSFPVETLFFFNVQEDKKSSTSDITERIKKATSELLIPYYFMSGRLSFNSETKRLELICNNAGISFVSGTSRLALTDLGNLSLPNPTFGHFLHRPGLYKNLAETTLLTIQVTRFSCGGFCVGFLTNHAILDGKAASQMFLNLASLCRDGSLKFPFIHHDRTYIRARNPPMINFPHKEYIKLPKISSLATAFTTSYESSPSPLIFAKKYCQKLFNFNAKSISRLKANAIVNCSTFEAIVAHIWKERTKVIFNDPNDFSTVLFAVDIRSKISPTLPDEFVGNAIITAFATSRVIDLVSNPISFGVKLIKGGKERVTEEYVRSVIDWLELYKGIPATSNGNFYVSAWWKLPFGDLDFGYGMPTHVSPIVSGNDEFVLLLSEGNNCQHGEGGGVNAWISLEPEKMNQFETSIFNL</sequence>
<evidence type="ECO:0000256" key="1">
    <source>
        <dbReference type="ARBA" id="ARBA00009861"/>
    </source>
</evidence>
<dbReference type="InterPro" id="IPR050317">
    <property type="entry name" value="Plant_Fungal_Acyltransferase"/>
</dbReference>
<gene>
    <name evidence="2" type="ORF">BVRB_9g225410</name>
</gene>
<dbReference type="SMR" id="A0A0J8B5Y6"/>
<evidence type="ECO:0000313" key="3">
    <source>
        <dbReference type="Proteomes" id="UP000035740"/>
    </source>
</evidence>
<accession>A0A0J8B5Y6</accession>
<dbReference type="PANTHER" id="PTHR31642:SF231">
    <property type="entry name" value="BAHD FAMILY ACYLTRANSFERASE, CLADE V"/>
    <property type="match status" value="1"/>
</dbReference>
<dbReference type="PANTHER" id="PTHR31642">
    <property type="entry name" value="TRICHOTHECENE 3-O-ACETYLTRANSFERASE"/>
    <property type="match status" value="1"/>
</dbReference>
<organism evidence="2 3">
    <name type="scientific">Beta vulgaris subsp. vulgaris</name>
    <name type="common">Beet</name>
    <dbReference type="NCBI Taxonomy" id="3555"/>
    <lineage>
        <taxon>Eukaryota</taxon>
        <taxon>Viridiplantae</taxon>
        <taxon>Streptophyta</taxon>
        <taxon>Embryophyta</taxon>
        <taxon>Tracheophyta</taxon>
        <taxon>Spermatophyta</taxon>
        <taxon>Magnoliopsida</taxon>
        <taxon>eudicotyledons</taxon>
        <taxon>Gunneridae</taxon>
        <taxon>Pentapetalae</taxon>
        <taxon>Caryophyllales</taxon>
        <taxon>Chenopodiaceae</taxon>
        <taxon>Betoideae</taxon>
        <taxon>Beta</taxon>
    </lineage>
</organism>
<dbReference type="GO" id="GO:0016747">
    <property type="term" value="F:acyltransferase activity, transferring groups other than amino-acyl groups"/>
    <property type="evidence" value="ECO:0007669"/>
    <property type="project" value="TreeGrafter"/>
</dbReference>
<dbReference type="AlphaFoldDB" id="A0A0J8B5Y6"/>
<dbReference type="OrthoDB" id="671439at2759"/>
<name>A0A0J8B5Y6_BETVV</name>
<dbReference type="Pfam" id="PF02458">
    <property type="entry name" value="Transferase"/>
    <property type="match status" value="1"/>
</dbReference>
<dbReference type="EMBL" id="KQ090380">
    <property type="protein sequence ID" value="KMS96416.1"/>
    <property type="molecule type" value="Genomic_DNA"/>
</dbReference>
<proteinExistence type="inferred from homology"/>
<dbReference type="Proteomes" id="UP000035740">
    <property type="component" value="Unassembled WGS sequence"/>
</dbReference>
<protein>
    <submittedName>
        <fullName evidence="2">Uncharacterized protein</fullName>
    </submittedName>
</protein>
<keyword evidence="3" id="KW-1185">Reference proteome</keyword>
<dbReference type="OMA" id="NVWMGLE"/>
<dbReference type="Gene3D" id="3.30.559.10">
    <property type="entry name" value="Chloramphenicol acetyltransferase-like domain"/>
    <property type="match status" value="2"/>
</dbReference>
<dbReference type="InterPro" id="IPR023213">
    <property type="entry name" value="CAT-like_dom_sf"/>
</dbReference>
<comment type="similarity">
    <text evidence="1">Belongs to the plant acyltransferase family.</text>
</comment>
<evidence type="ECO:0000313" key="2">
    <source>
        <dbReference type="EMBL" id="KMS96416.1"/>
    </source>
</evidence>
<dbReference type="eggNOG" id="ENOG502QT8C">
    <property type="taxonomic scope" value="Eukaryota"/>
</dbReference>
<dbReference type="Gramene" id="KMS96416">
    <property type="protein sequence ID" value="KMS96416"/>
    <property type="gene ID" value="BVRB_9g225410"/>
</dbReference>
<reference evidence="2 3" key="1">
    <citation type="journal article" date="2014" name="Nature">
        <title>The genome of the recently domesticated crop plant sugar beet (Beta vulgaris).</title>
        <authorList>
            <person name="Dohm J.C."/>
            <person name="Minoche A.E."/>
            <person name="Holtgrawe D."/>
            <person name="Capella-Gutierrez S."/>
            <person name="Zakrzewski F."/>
            <person name="Tafer H."/>
            <person name="Rupp O."/>
            <person name="Sorensen T.R."/>
            <person name="Stracke R."/>
            <person name="Reinhardt R."/>
            <person name="Goesmann A."/>
            <person name="Kraft T."/>
            <person name="Schulz B."/>
            <person name="Stadler P.F."/>
            <person name="Schmidt T."/>
            <person name="Gabaldon T."/>
            <person name="Lehrach H."/>
            <person name="Weisshaar B."/>
            <person name="Himmelbauer H."/>
        </authorList>
    </citation>
    <scope>NUCLEOTIDE SEQUENCE [LARGE SCALE GENOMIC DNA]</scope>
    <source>
        <tissue evidence="2">Taproot</tissue>
    </source>
</reference>